<keyword evidence="15" id="KW-0812">Transmembrane</keyword>
<evidence type="ECO:0000256" key="7">
    <source>
        <dbReference type="ARBA" id="ARBA00023004"/>
    </source>
</evidence>
<evidence type="ECO:0000256" key="10">
    <source>
        <dbReference type="ARBA" id="ARBA00033771"/>
    </source>
</evidence>
<dbReference type="GO" id="GO:0046872">
    <property type="term" value="F:metal ion binding"/>
    <property type="evidence" value="ECO:0007669"/>
    <property type="project" value="UniProtKB-KW"/>
</dbReference>
<organism evidence="18 19">
    <name type="scientific">Paenibacillus anaericanus</name>
    <dbReference type="NCBI Taxonomy" id="170367"/>
    <lineage>
        <taxon>Bacteria</taxon>
        <taxon>Bacillati</taxon>
        <taxon>Bacillota</taxon>
        <taxon>Bacilli</taxon>
        <taxon>Bacillales</taxon>
        <taxon>Paenibacillaceae</taxon>
        <taxon>Paenibacillus</taxon>
    </lineage>
</organism>
<dbReference type="EMBL" id="RZNY01000001">
    <property type="protein sequence ID" value="RUT48623.1"/>
    <property type="molecule type" value="Genomic_DNA"/>
</dbReference>
<comment type="similarity">
    <text evidence="9 13">Belongs to the DyP-type peroxidase family.</text>
</comment>
<dbReference type="NCBIfam" id="TIGR01412">
    <property type="entry name" value="tat_substr_1"/>
    <property type="match status" value="1"/>
</dbReference>
<evidence type="ECO:0000256" key="1">
    <source>
        <dbReference type="ARBA" id="ARBA00004196"/>
    </source>
</evidence>
<comment type="cofactor">
    <cofactor evidence="13">
        <name>heme b</name>
        <dbReference type="ChEBI" id="CHEBI:60344"/>
    </cofactor>
    <text evidence="13">Binds 1 heme b (iron(II)-protoporphyrin IX) group non-covalently per subunit.</text>
</comment>
<dbReference type="Pfam" id="PF20628">
    <property type="entry name" value="Dyp_perox_C"/>
    <property type="match status" value="1"/>
</dbReference>
<evidence type="ECO:0000256" key="15">
    <source>
        <dbReference type="SAM" id="Phobius"/>
    </source>
</evidence>
<gene>
    <name evidence="18" type="primary">efeB</name>
    <name evidence="18" type="ORF">EJP82_01395</name>
</gene>
<evidence type="ECO:0000256" key="6">
    <source>
        <dbReference type="ARBA" id="ARBA00023002"/>
    </source>
</evidence>
<dbReference type="PANTHER" id="PTHR30521">
    <property type="entry name" value="DEFERROCHELATASE/PEROXIDASE"/>
    <property type="match status" value="1"/>
</dbReference>
<dbReference type="GO" id="GO:0004601">
    <property type="term" value="F:peroxidase activity"/>
    <property type="evidence" value="ECO:0007669"/>
    <property type="project" value="UniProtKB-KW"/>
</dbReference>
<evidence type="ECO:0000313" key="18">
    <source>
        <dbReference type="EMBL" id="RUT48623.1"/>
    </source>
</evidence>
<dbReference type="Proteomes" id="UP000279446">
    <property type="component" value="Unassembled WGS sequence"/>
</dbReference>
<evidence type="ECO:0000256" key="9">
    <source>
        <dbReference type="ARBA" id="ARBA00025737"/>
    </source>
</evidence>
<protein>
    <recommendedName>
        <fullName evidence="10 13">Deferrochelatase</fullName>
        <ecNumber evidence="13">1.11.1.-</ecNumber>
    </recommendedName>
    <alternativeName>
        <fullName evidence="11 13">Peroxidase EfeB</fullName>
    </alternativeName>
</protein>
<evidence type="ECO:0000256" key="13">
    <source>
        <dbReference type="RuleBase" id="RU365017"/>
    </source>
</evidence>
<comment type="function">
    <text evidence="13">Involved in the recovery of exogenous heme iron. Extracts iron from heme while preserving the protoporphyrin ring intact.</text>
</comment>
<keyword evidence="8" id="KW-0456">Lyase</keyword>
<feature type="domain" description="Dyp-type peroxidase C-terminal" evidence="17">
    <location>
        <begin position="252"/>
        <end position="434"/>
    </location>
</feature>
<dbReference type="InterPro" id="IPR011008">
    <property type="entry name" value="Dimeric_a/b-barrel"/>
</dbReference>
<accession>A0A3S1BSB8</accession>
<proteinExistence type="inferred from homology"/>
<evidence type="ECO:0000256" key="2">
    <source>
        <dbReference type="ARBA" id="ARBA00022559"/>
    </source>
</evidence>
<dbReference type="PROSITE" id="PS51404">
    <property type="entry name" value="DYP_PEROXIDASE"/>
    <property type="match status" value="1"/>
</dbReference>
<keyword evidence="2 13" id="KW-0575">Peroxidase</keyword>
<dbReference type="GO" id="GO:0030313">
    <property type="term" value="C:cell envelope"/>
    <property type="evidence" value="ECO:0007669"/>
    <property type="project" value="UniProtKB-SubCell"/>
</dbReference>
<feature type="domain" description="Dyp-type peroxidase N-terminal" evidence="16">
    <location>
        <begin position="88"/>
        <end position="241"/>
    </location>
</feature>
<comment type="catalytic activity">
    <reaction evidence="12">
        <text>heme b + 2 H(+) = protoporphyrin IX + Fe(2+)</text>
        <dbReference type="Rhea" id="RHEA:22584"/>
        <dbReference type="ChEBI" id="CHEBI:15378"/>
        <dbReference type="ChEBI" id="CHEBI:29033"/>
        <dbReference type="ChEBI" id="CHEBI:57306"/>
        <dbReference type="ChEBI" id="CHEBI:60344"/>
        <dbReference type="EC" id="4.98.1.1"/>
    </reaction>
    <physiologicalReaction direction="left-to-right" evidence="12">
        <dbReference type="Rhea" id="RHEA:22585"/>
    </physiologicalReaction>
</comment>
<dbReference type="RefSeq" id="WP_127190217.1">
    <property type="nucleotide sequence ID" value="NZ_RZNY01000001.1"/>
</dbReference>
<evidence type="ECO:0000256" key="3">
    <source>
        <dbReference type="ARBA" id="ARBA00022617"/>
    </source>
</evidence>
<keyword evidence="6 13" id="KW-0560">Oxidoreductase</keyword>
<keyword evidence="5" id="KW-0732">Signal</keyword>
<keyword evidence="7 13" id="KW-0408">Iron</keyword>
<feature type="region of interest" description="Disordered" evidence="14">
    <location>
        <begin position="241"/>
        <end position="270"/>
    </location>
</feature>
<evidence type="ECO:0000259" key="17">
    <source>
        <dbReference type="Pfam" id="PF20628"/>
    </source>
</evidence>
<dbReference type="OrthoDB" id="9781066at2"/>
<comment type="caution">
    <text evidence="18">The sequence shown here is derived from an EMBL/GenBank/DDBJ whole genome shotgun (WGS) entry which is preliminary data.</text>
</comment>
<keyword evidence="15" id="KW-0472">Membrane</keyword>
<sequence length="445" mass="47904">MSDLGSIDGNTERNDAKATSPRDSLLDKTISRRDILKLAGAGSLGLLLGAGGVGGILAATDTLSKSTNKSKTNNFSASDSVSFYGQHQAGIITPAQNFLCFASFDLKTTSLAEVRKLFQAWTEAAAVMITGDLIGNSNSSLNLPPSDTGEAAGLSPSKMTITFGVSPSFFDERFGLASKRPASFKDLPLFRGDALQPKWCGGDIGIQVCADDLQVAFHAIRNLARIARGTAVLRWTQEGFQRSGTADPSGGTPRNLMGFKDGTGNPDTQDPKAMDEIVWVQSGDAQDWMKGGSYMAARRIRMRVEIWDRSSLSDQEITFGRHRDSGAPLGSKDEFAPLDLEAKHPSGQPILPMNSHSRLANMSGDTKILRRAYSYSSGIDTKTGQLDAGLFFISYQRDLQKQFVAMQQILAASDKLNEYIVHVGSAVFACFPGTRQGGYIGETLF</sequence>
<dbReference type="InterPro" id="IPR048327">
    <property type="entry name" value="Dyp_perox_N"/>
</dbReference>
<dbReference type="NCBIfam" id="TIGR01413">
    <property type="entry name" value="Dyp_perox_fam"/>
    <property type="match status" value="1"/>
</dbReference>
<reference evidence="18 19" key="1">
    <citation type="submission" date="2018-12" db="EMBL/GenBank/DDBJ databases">
        <authorList>
            <person name="Sun L."/>
            <person name="Chen Z."/>
        </authorList>
    </citation>
    <scope>NUCLEOTIDE SEQUENCE [LARGE SCALE GENOMIC DNA]</scope>
    <source>
        <strain evidence="18 19">DSM 15890</strain>
    </source>
</reference>
<dbReference type="SUPFAM" id="SSF54909">
    <property type="entry name" value="Dimeric alpha+beta barrel"/>
    <property type="match status" value="1"/>
</dbReference>
<dbReference type="PROSITE" id="PS51318">
    <property type="entry name" value="TAT"/>
    <property type="match status" value="1"/>
</dbReference>
<feature type="transmembrane region" description="Helical" evidence="15">
    <location>
        <begin position="38"/>
        <end position="59"/>
    </location>
</feature>
<evidence type="ECO:0000256" key="12">
    <source>
        <dbReference type="ARBA" id="ARBA00048856"/>
    </source>
</evidence>
<dbReference type="InterPro" id="IPR006313">
    <property type="entry name" value="EfeB/EfeN"/>
</dbReference>
<dbReference type="AlphaFoldDB" id="A0A3S1BSB8"/>
<dbReference type="InterPro" id="IPR048328">
    <property type="entry name" value="Dyp_perox_C"/>
</dbReference>
<dbReference type="PANTHER" id="PTHR30521:SF4">
    <property type="entry name" value="DEFERROCHELATASE"/>
    <property type="match status" value="1"/>
</dbReference>
<evidence type="ECO:0000256" key="4">
    <source>
        <dbReference type="ARBA" id="ARBA00022723"/>
    </source>
</evidence>
<keyword evidence="15" id="KW-1133">Transmembrane helix</keyword>
<dbReference type="EC" id="1.11.1.-" evidence="13"/>
<keyword evidence="3 13" id="KW-0349">Heme</keyword>
<keyword evidence="19" id="KW-1185">Reference proteome</keyword>
<dbReference type="GO" id="GO:0004325">
    <property type="term" value="F:ferrochelatase activity"/>
    <property type="evidence" value="ECO:0007669"/>
    <property type="project" value="UniProtKB-EC"/>
</dbReference>
<evidence type="ECO:0000313" key="19">
    <source>
        <dbReference type="Proteomes" id="UP000279446"/>
    </source>
</evidence>
<dbReference type="GO" id="GO:0020037">
    <property type="term" value="F:heme binding"/>
    <property type="evidence" value="ECO:0007669"/>
    <property type="project" value="InterPro"/>
</dbReference>
<feature type="region of interest" description="Disordered" evidence="14">
    <location>
        <begin position="1"/>
        <end position="23"/>
    </location>
</feature>
<dbReference type="InterPro" id="IPR006314">
    <property type="entry name" value="Dyp_peroxidase"/>
</dbReference>
<dbReference type="Pfam" id="PF04261">
    <property type="entry name" value="Dyp_perox_N"/>
    <property type="match status" value="1"/>
</dbReference>
<dbReference type="GO" id="GO:0033212">
    <property type="term" value="P:iron import into cell"/>
    <property type="evidence" value="ECO:0007669"/>
    <property type="project" value="InterPro"/>
</dbReference>
<evidence type="ECO:0000259" key="16">
    <source>
        <dbReference type="Pfam" id="PF04261"/>
    </source>
</evidence>
<comment type="subcellular location">
    <subcellularLocation>
        <location evidence="1">Cell envelope</location>
    </subcellularLocation>
</comment>
<evidence type="ECO:0000256" key="11">
    <source>
        <dbReference type="ARBA" id="ARBA00033775"/>
    </source>
</evidence>
<name>A0A3S1BSB8_9BACL</name>
<evidence type="ECO:0000256" key="5">
    <source>
        <dbReference type="ARBA" id="ARBA00022729"/>
    </source>
</evidence>
<dbReference type="GO" id="GO:0005829">
    <property type="term" value="C:cytosol"/>
    <property type="evidence" value="ECO:0007669"/>
    <property type="project" value="TreeGrafter"/>
</dbReference>
<evidence type="ECO:0000256" key="8">
    <source>
        <dbReference type="ARBA" id="ARBA00023239"/>
    </source>
</evidence>
<keyword evidence="4 13" id="KW-0479">Metal-binding</keyword>
<dbReference type="InterPro" id="IPR006311">
    <property type="entry name" value="TAT_signal"/>
</dbReference>
<evidence type="ECO:0000256" key="14">
    <source>
        <dbReference type="SAM" id="MobiDB-lite"/>
    </source>
</evidence>